<dbReference type="AlphaFoldDB" id="A0A8E2JXZ2"/>
<dbReference type="InterPro" id="IPR049326">
    <property type="entry name" value="Rhodopsin_dom_fungi"/>
</dbReference>
<dbReference type="EMBL" id="KV748692">
    <property type="protein sequence ID" value="OCL13638.1"/>
    <property type="molecule type" value="Genomic_DNA"/>
</dbReference>
<evidence type="ECO:0000313" key="4">
    <source>
        <dbReference type="Proteomes" id="UP000250140"/>
    </source>
</evidence>
<feature type="transmembrane region" description="Helical" evidence="1">
    <location>
        <begin position="56"/>
        <end position="75"/>
    </location>
</feature>
<feature type="transmembrane region" description="Helical" evidence="1">
    <location>
        <begin position="95"/>
        <end position="115"/>
    </location>
</feature>
<evidence type="ECO:0000256" key="1">
    <source>
        <dbReference type="SAM" id="Phobius"/>
    </source>
</evidence>
<feature type="transmembrane region" description="Helical" evidence="1">
    <location>
        <begin position="175"/>
        <end position="196"/>
    </location>
</feature>
<evidence type="ECO:0000313" key="3">
    <source>
        <dbReference type="EMBL" id="OCL13638.1"/>
    </source>
</evidence>
<keyword evidence="4" id="KW-1185">Reference proteome</keyword>
<organism evidence="3 4">
    <name type="scientific">Glonium stellatum</name>
    <dbReference type="NCBI Taxonomy" id="574774"/>
    <lineage>
        <taxon>Eukaryota</taxon>
        <taxon>Fungi</taxon>
        <taxon>Dikarya</taxon>
        <taxon>Ascomycota</taxon>
        <taxon>Pezizomycotina</taxon>
        <taxon>Dothideomycetes</taxon>
        <taxon>Pleosporomycetidae</taxon>
        <taxon>Gloniales</taxon>
        <taxon>Gloniaceae</taxon>
        <taxon>Glonium</taxon>
    </lineage>
</organism>
<name>A0A8E2JXZ2_9PEZI</name>
<proteinExistence type="predicted"/>
<dbReference type="Proteomes" id="UP000250140">
    <property type="component" value="Unassembled WGS sequence"/>
</dbReference>
<dbReference type="PANTHER" id="PTHR39614">
    <property type="entry name" value="INTEGRAL MEMBRANE PROTEIN"/>
    <property type="match status" value="1"/>
</dbReference>
<reference evidence="3 4" key="1">
    <citation type="journal article" date="2016" name="Nat. Commun.">
        <title>Ectomycorrhizal ecology is imprinted in the genome of the dominant symbiotic fungus Cenococcum geophilum.</title>
        <authorList>
            <consortium name="DOE Joint Genome Institute"/>
            <person name="Peter M."/>
            <person name="Kohler A."/>
            <person name="Ohm R.A."/>
            <person name="Kuo A."/>
            <person name="Krutzmann J."/>
            <person name="Morin E."/>
            <person name="Arend M."/>
            <person name="Barry K.W."/>
            <person name="Binder M."/>
            <person name="Choi C."/>
            <person name="Clum A."/>
            <person name="Copeland A."/>
            <person name="Grisel N."/>
            <person name="Haridas S."/>
            <person name="Kipfer T."/>
            <person name="LaButti K."/>
            <person name="Lindquist E."/>
            <person name="Lipzen A."/>
            <person name="Maire R."/>
            <person name="Meier B."/>
            <person name="Mihaltcheva S."/>
            <person name="Molinier V."/>
            <person name="Murat C."/>
            <person name="Poggeler S."/>
            <person name="Quandt C.A."/>
            <person name="Sperisen C."/>
            <person name="Tritt A."/>
            <person name="Tisserant E."/>
            <person name="Crous P.W."/>
            <person name="Henrissat B."/>
            <person name="Nehls U."/>
            <person name="Egli S."/>
            <person name="Spatafora J.W."/>
            <person name="Grigoriev I.V."/>
            <person name="Martin F.M."/>
        </authorList>
    </citation>
    <scope>NUCLEOTIDE SEQUENCE [LARGE SCALE GENOMIC DNA]</scope>
    <source>
        <strain evidence="3 4">CBS 207.34</strain>
    </source>
</reference>
<dbReference type="OrthoDB" id="3897607at2759"/>
<accession>A0A8E2JXZ2</accession>
<keyword evidence="1" id="KW-1133">Transmembrane helix</keyword>
<feature type="transmembrane region" description="Helical" evidence="1">
    <location>
        <begin position="127"/>
        <end position="150"/>
    </location>
</feature>
<protein>
    <recommendedName>
        <fullName evidence="2">Rhodopsin domain-containing protein</fullName>
    </recommendedName>
</protein>
<sequence>MRTAPAPAAGHRFAVMTSDDYGASAWIATVLSLTYSLIIFSARFIVKRGLYGIDDVILSVAHLLALGQWIAIFVSLSDGLGKAVSLLTLKQESRISQVFTHAMLGLSKCGILLFLRQLFGEDMSRAWRVCNITISVTMTWAIAAVLTVSVGCSPNEILLEKGNNHCNASVTRSKIITALDIITEYVIAALPTYLIWGVNMSFKRKFRVLLAFAFRLP</sequence>
<keyword evidence="1" id="KW-0472">Membrane</keyword>
<dbReference type="PANTHER" id="PTHR39614:SF2">
    <property type="entry name" value="INTEGRAL MEMBRANE PROTEIN"/>
    <property type="match status" value="1"/>
</dbReference>
<gene>
    <name evidence="3" type="ORF">AOQ84DRAFT_413476</name>
</gene>
<dbReference type="Pfam" id="PF20684">
    <property type="entry name" value="Fung_rhodopsin"/>
    <property type="match status" value="1"/>
</dbReference>
<feature type="domain" description="Rhodopsin" evidence="2">
    <location>
        <begin position="42"/>
        <end position="214"/>
    </location>
</feature>
<keyword evidence="1" id="KW-0812">Transmembrane</keyword>
<evidence type="ECO:0000259" key="2">
    <source>
        <dbReference type="Pfam" id="PF20684"/>
    </source>
</evidence>
<feature type="transmembrane region" description="Helical" evidence="1">
    <location>
        <begin position="23"/>
        <end position="44"/>
    </location>
</feature>